<evidence type="ECO:0000259" key="3">
    <source>
        <dbReference type="PROSITE" id="PS51186"/>
    </source>
</evidence>
<reference evidence="4 5" key="1">
    <citation type="submission" date="2024-04" db="EMBL/GenBank/DDBJ databases">
        <title>WGS of bacteria from Torrens River.</title>
        <authorList>
            <person name="Wyrsch E.R."/>
            <person name="Drigo B."/>
        </authorList>
    </citation>
    <scope>NUCLEOTIDE SEQUENCE [LARGE SCALE GENOMIC DNA]</scope>
    <source>
        <strain evidence="4 5">TWI391</strain>
    </source>
</reference>
<name>A0ABV0C0W7_9SPHI</name>
<dbReference type="RefSeq" id="WP_346583043.1">
    <property type="nucleotide sequence ID" value="NZ_JBDJNQ010000014.1"/>
</dbReference>
<accession>A0ABV0C0W7</accession>
<organism evidence="4 5">
    <name type="scientific">Sphingobacterium kitahiroshimense</name>
    <dbReference type="NCBI Taxonomy" id="470446"/>
    <lineage>
        <taxon>Bacteria</taxon>
        <taxon>Pseudomonadati</taxon>
        <taxon>Bacteroidota</taxon>
        <taxon>Sphingobacteriia</taxon>
        <taxon>Sphingobacteriales</taxon>
        <taxon>Sphingobacteriaceae</taxon>
        <taxon>Sphingobacterium</taxon>
    </lineage>
</organism>
<dbReference type="PANTHER" id="PTHR10545:SF29">
    <property type="entry name" value="GH14572P-RELATED"/>
    <property type="match status" value="1"/>
</dbReference>
<evidence type="ECO:0000313" key="5">
    <source>
        <dbReference type="Proteomes" id="UP001409291"/>
    </source>
</evidence>
<evidence type="ECO:0000256" key="2">
    <source>
        <dbReference type="ARBA" id="ARBA00023315"/>
    </source>
</evidence>
<protein>
    <submittedName>
        <fullName evidence="4">GNAT family N-acetyltransferase</fullName>
    </submittedName>
</protein>
<dbReference type="PANTHER" id="PTHR10545">
    <property type="entry name" value="DIAMINE N-ACETYLTRANSFERASE"/>
    <property type="match status" value="1"/>
</dbReference>
<dbReference type="PROSITE" id="PS51186">
    <property type="entry name" value="GNAT"/>
    <property type="match status" value="1"/>
</dbReference>
<sequence length="161" mass="18522">MEKPVIIREMQKADIPEVLRLMEAIVVFEGDTDFSLTENDLLKRGFGDRPEFGAIVAQGEKNQLIGIAVHYNIPFMHNHNPSLMLKWLYVDTNHRGKSVGRKLLSGLAKYAMKHGYKKFNWFVLGSNVEAQKFYQSIGANPDNKWIRWTITPDNMVQLSKE</sequence>
<dbReference type="Pfam" id="PF00583">
    <property type="entry name" value="Acetyltransf_1"/>
    <property type="match status" value="1"/>
</dbReference>
<gene>
    <name evidence="4" type="ORF">ABE541_23020</name>
</gene>
<dbReference type="InterPro" id="IPR051016">
    <property type="entry name" value="Diverse_Substrate_AcTransf"/>
</dbReference>
<evidence type="ECO:0000313" key="4">
    <source>
        <dbReference type="EMBL" id="MEN5380158.1"/>
    </source>
</evidence>
<dbReference type="SUPFAM" id="SSF55729">
    <property type="entry name" value="Acyl-CoA N-acyltransferases (Nat)"/>
    <property type="match status" value="1"/>
</dbReference>
<feature type="domain" description="N-acetyltransferase" evidence="3">
    <location>
        <begin position="5"/>
        <end position="161"/>
    </location>
</feature>
<dbReference type="InterPro" id="IPR000182">
    <property type="entry name" value="GNAT_dom"/>
</dbReference>
<keyword evidence="2" id="KW-0012">Acyltransferase</keyword>
<proteinExistence type="predicted"/>
<dbReference type="CDD" id="cd04301">
    <property type="entry name" value="NAT_SF"/>
    <property type="match status" value="1"/>
</dbReference>
<evidence type="ECO:0000256" key="1">
    <source>
        <dbReference type="ARBA" id="ARBA00022679"/>
    </source>
</evidence>
<dbReference type="InterPro" id="IPR016181">
    <property type="entry name" value="Acyl_CoA_acyltransferase"/>
</dbReference>
<keyword evidence="1" id="KW-0808">Transferase</keyword>
<dbReference type="Proteomes" id="UP001409291">
    <property type="component" value="Unassembled WGS sequence"/>
</dbReference>
<comment type="caution">
    <text evidence="4">The sequence shown here is derived from an EMBL/GenBank/DDBJ whole genome shotgun (WGS) entry which is preliminary data.</text>
</comment>
<keyword evidence="5" id="KW-1185">Reference proteome</keyword>
<dbReference type="EMBL" id="JBDJNQ010000014">
    <property type="protein sequence ID" value="MEN5380158.1"/>
    <property type="molecule type" value="Genomic_DNA"/>
</dbReference>
<dbReference type="Gene3D" id="3.40.630.30">
    <property type="match status" value="1"/>
</dbReference>